<dbReference type="InterPro" id="IPR001370">
    <property type="entry name" value="BIR_rpt"/>
</dbReference>
<evidence type="ECO:0000256" key="1">
    <source>
        <dbReference type="SAM" id="MobiDB-lite"/>
    </source>
</evidence>
<dbReference type="AlphaFoldDB" id="A0A2J6TRP2"/>
<reference evidence="2 3" key="1">
    <citation type="submission" date="2016-04" db="EMBL/GenBank/DDBJ databases">
        <title>A degradative enzymes factory behind the ericoid mycorrhizal symbiosis.</title>
        <authorList>
            <consortium name="DOE Joint Genome Institute"/>
            <person name="Martino E."/>
            <person name="Morin E."/>
            <person name="Grelet G."/>
            <person name="Kuo A."/>
            <person name="Kohler A."/>
            <person name="Daghino S."/>
            <person name="Barry K."/>
            <person name="Choi C."/>
            <person name="Cichocki N."/>
            <person name="Clum A."/>
            <person name="Copeland A."/>
            <person name="Hainaut M."/>
            <person name="Haridas S."/>
            <person name="Labutti K."/>
            <person name="Lindquist E."/>
            <person name="Lipzen A."/>
            <person name="Khouja H.-R."/>
            <person name="Murat C."/>
            <person name="Ohm R."/>
            <person name="Olson A."/>
            <person name="Spatafora J."/>
            <person name="Veneault-Fourrey C."/>
            <person name="Henrissat B."/>
            <person name="Grigoriev I."/>
            <person name="Martin F."/>
            <person name="Perotto S."/>
        </authorList>
    </citation>
    <scope>NUCLEOTIDE SEQUENCE [LARGE SCALE GENOMIC DNA]</scope>
    <source>
        <strain evidence="2 3">E</strain>
    </source>
</reference>
<dbReference type="RefSeq" id="XP_024742594.1">
    <property type="nucleotide sequence ID" value="XM_024879346.1"/>
</dbReference>
<dbReference type="GeneID" id="36587423"/>
<gene>
    <name evidence="2" type="ORF">K444DRAFT_608262</name>
</gene>
<feature type="compositionally biased region" description="Low complexity" evidence="1">
    <location>
        <begin position="119"/>
        <end position="133"/>
    </location>
</feature>
<proteinExistence type="predicted"/>
<evidence type="ECO:0000313" key="3">
    <source>
        <dbReference type="Proteomes" id="UP000235371"/>
    </source>
</evidence>
<dbReference type="InParanoid" id="A0A2J6TRP2"/>
<evidence type="ECO:0000313" key="2">
    <source>
        <dbReference type="EMBL" id="PMD65690.1"/>
    </source>
</evidence>
<protein>
    <submittedName>
        <fullName evidence="2">Uncharacterized protein</fullName>
    </submittedName>
</protein>
<organism evidence="2 3">
    <name type="scientific">Hyaloscypha bicolor E</name>
    <dbReference type="NCBI Taxonomy" id="1095630"/>
    <lineage>
        <taxon>Eukaryota</taxon>
        <taxon>Fungi</taxon>
        <taxon>Dikarya</taxon>
        <taxon>Ascomycota</taxon>
        <taxon>Pezizomycotina</taxon>
        <taxon>Leotiomycetes</taxon>
        <taxon>Helotiales</taxon>
        <taxon>Hyaloscyphaceae</taxon>
        <taxon>Hyaloscypha</taxon>
        <taxon>Hyaloscypha bicolor</taxon>
    </lineage>
</organism>
<dbReference type="EMBL" id="KZ613746">
    <property type="protein sequence ID" value="PMD65690.1"/>
    <property type="molecule type" value="Genomic_DNA"/>
</dbReference>
<accession>A0A2J6TRP2</accession>
<dbReference type="OrthoDB" id="3558439at2759"/>
<dbReference type="SUPFAM" id="SSF57924">
    <property type="entry name" value="Inhibitor of apoptosis (IAP) repeat"/>
    <property type="match status" value="1"/>
</dbReference>
<name>A0A2J6TRP2_9HELO</name>
<keyword evidence="3" id="KW-1185">Reference proteome</keyword>
<dbReference type="Pfam" id="PF00653">
    <property type="entry name" value="BIR"/>
    <property type="match status" value="1"/>
</dbReference>
<dbReference type="Gene3D" id="1.10.1170.10">
    <property type="entry name" value="Inhibitor Of Apoptosis Protein (2mihbC-IAP-1), Chain A"/>
    <property type="match status" value="1"/>
</dbReference>
<dbReference type="Proteomes" id="UP000235371">
    <property type="component" value="Unassembled WGS sequence"/>
</dbReference>
<feature type="compositionally biased region" description="Polar residues" evidence="1">
    <location>
        <begin position="134"/>
        <end position="180"/>
    </location>
</feature>
<sequence>MSKTVRISAAFSTISSRLDSFGWPYECFPPKQLAINGFYKSPSDKPNEVICFSCGAKGYCVGSSNVITDRQLLARHDENCLWADMRREIMAHSSSVITRPTDHSVVAGPPQQQLETECSPSPDRSSPSSSPLSTANTTSVETATESSPTSADSLRTRSDSTPPCQRPQSTSQEPISDQDTSVATAPYFFSEFSLSGLPTHSSFQLSVEGREISSKLRCDYCINNVAKLDKPQMKKRKIIYADQAGRTGSKEK</sequence>
<feature type="region of interest" description="Disordered" evidence="1">
    <location>
        <begin position="95"/>
        <end position="180"/>
    </location>
</feature>
<dbReference type="SMART" id="SM00238">
    <property type="entry name" value="BIR"/>
    <property type="match status" value="1"/>
</dbReference>